<comment type="caution">
    <text evidence="1">The sequence shown here is derived from an EMBL/GenBank/DDBJ whole genome shotgun (WGS) entry which is preliminary data.</text>
</comment>
<proteinExistence type="predicted"/>
<reference evidence="1 2" key="1">
    <citation type="journal article" date="2020" name="Appl. Environ. Microbiol.">
        <title>Genomic Characteristics of a Novel Species of Ammonia-Oxidizing Archaea from the Jiulong River Estuary.</title>
        <authorList>
            <person name="Zou D."/>
            <person name="Wan R."/>
            <person name="Han L."/>
            <person name="Xu M.N."/>
            <person name="Liu Y."/>
            <person name="Liu H."/>
            <person name="Kao S.J."/>
            <person name="Li M."/>
        </authorList>
    </citation>
    <scope>NUCLEOTIDE SEQUENCE [LARGE SCALE GENOMIC DNA]</scope>
    <source>
        <strain evidence="1">W2bin3</strain>
    </source>
</reference>
<evidence type="ECO:0000313" key="2">
    <source>
        <dbReference type="Proteomes" id="UP000526786"/>
    </source>
</evidence>
<gene>
    <name evidence="1" type="ORF">H2B05_04245</name>
</gene>
<evidence type="ECO:0000313" key="1">
    <source>
        <dbReference type="EMBL" id="MBA4454136.1"/>
    </source>
</evidence>
<protein>
    <submittedName>
        <fullName evidence="1">Uncharacterized protein</fullName>
    </submittedName>
</protein>
<organism evidence="1 2">
    <name type="scientific">Candidatus Nitrosomaritimum aestuariumsis</name>
    <dbReference type="NCBI Taxonomy" id="3342354"/>
    <lineage>
        <taxon>Archaea</taxon>
        <taxon>Nitrososphaerota</taxon>
        <taxon>Nitrososphaeria</taxon>
        <taxon>Nitrosopumilales</taxon>
        <taxon>Nitrosopumilaceae</taxon>
        <taxon>Candidatus Nitrosomaritimum</taxon>
    </lineage>
</organism>
<accession>A0AC60W3B0</accession>
<name>A0AC60W3B0_9ARCH</name>
<sequence>MDEEIHPVKEYLFDYIEKSEKKLQGLLTQSKMDEVIEDILDNCYYKTSLMDDREESIGVLATGILHYMLTSAMLASQRKVAHQGIEVDIVIPDLKTLEQDPKKTLIICIPKTGDKKRITEKLEKLQTIQPEKQNIWLVLTQDLGFENKTFVVQKDGNFSRIIFEIAQFVNVQGHNKFKILRI</sequence>
<dbReference type="Proteomes" id="UP000526786">
    <property type="component" value="Unassembled WGS sequence"/>
</dbReference>
<dbReference type="EMBL" id="JACENC010000166">
    <property type="protein sequence ID" value="MBA4454136.1"/>
    <property type="molecule type" value="Genomic_DNA"/>
</dbReference>